<evidence type="ECO:0000313" key="9">
    <source>
        <dbReference type="EMBL" id="GGE17062.1"/>
    </source>
</evidence>
<dbReference type="Gene3D" id="1.10.8.60">
    <property type="match status" value="1"/>
</dbReference>
<gene>
    <name evidence="9" type="ORF">GCM10011571_18460</name>
</gene>
<dbReference type="InterPro" id="IPR002078">
    <property type="entry name" value="Sigma_54_int"/>
</dbReference>
<dbReference type="InterPro" id="IPR003593">
    <property type="entry name" value="AAA+_ATPase"/>
</dbReference>
<dbReference type="PROSITE" id="PS50045">
    <property type="entry name" value="SIGMA54_INTERACT_4"/>
    <property type="match status" value="1"/>
</dbReference>
<evidence type="ECO:0000256" key="5">
    <source>
        <dbReference type="SAM" id="Coils"/>
    </source>
</evidence>
<dbReference type="Gene3D" id="1.10.10.60">
    <property type="entry name" value="Homeodomain-like"/>
    <property type="match status" value="1"/>
</dbReference>
<dbReference type="Pfam" id="PF00158">
    <property type="entry name" value="Sigma54_activat"/>
    <property type="match status" value="1"/>
</dbReference>
<dbReference type="InterPro" id="IPR009057">
    <property type="entry name" value="Homeodomain-like_sf"/>
</dbReference>
<dbReference type="FunFam" id="3.40.50.300:FF:000006">
    <property type="entry name" value="DNA-binding transcriptional regulator NtrC"/>
    <property type="match status" value="1"/>
</dbReference>
<keyword evidence="2" id="KW-0058">Aromatic hydrocarbons catabolism</keyword>
<dbReference type="PROSITE" id="PS00675">
    <property type="entry name" value="SIGMA54_INTERACT_1"/>
    <property type="match status" value="1"/>
</dbReference>
<keyword evidence="10" id="KW-1185">Reference proteome</keyword>
<dbReference type="CDD" id="cd00009">
    <property type="entry name" value="AAA"/>
    <property type="match status" value="1"/>
</dbReference>
<dbReference type="InterPro" id="IPR025943">
    <property type="entry name" value="Sigma_54_int_dom_ATP-bd_2"/>
</dbReference>
<organism evidence="9 10">
    <name type="scientific">Marinithermofilum abyssi</name>
    <dbReference type="NCBI Taxonomy" id="1571185"/>
    <lineage>
        <taxon>Bacteria</taxon>
        <taxon>Bacillati</taxon>
        <taxon>Bacillota</taxon>
        <taxon>Bacilli</taxon>
        <taxon>Bacillales</taxon>
        <taxon>Thermoactinomycetaceae</taxon>
        <taxon>Marinithermofilum</taxon>
    </lineage>
</organism>
<dbReference type="GO" id="GO:0005524">
    <property type="term" value="F:ATP binding"/>
    <property type="evidence" value="ECO:0007669"/>
    <property type="project" value="UniProtKB-KW"/>
</dbReference>
<dbReference type="GO" id="GO:0003677">
    <property type="term" value="F:DNA binding"/>
    <property type="evidence" value="ECO:0007669"/>
    <property type="project" value="UniProtKB-KW"/>
</dbReference>
<dbReference type="CDD" id="cd00130">
    <property type="entry name" value="PAS"/>
    <property type="match status" value="1"/>
</dbReference>
<protein>
    <recommendedName>
        <fullName evidence="4">HTH-type transcriptional regulatory protein TyrR</fullName>
    </recommendedName>
</protein>
<accession>A0A8J2YDG9</accession>
<evidence type="ECO:0000256" key="4">
    <source>
        <dbReference type="ARBA" id="ARBA00029500"/>
    </source>
</evidence>
<dbReference type="InterPro" id="IPR025662">
    <property type="entry name" value="Sigma_54_int_dom_ATP-bd_1"/>
</dbReference>
<dbReference type="PROSITE" id="PS50112">
    <property type="entry name" value="PAS"/>
    <property type="match status" value="1"/>
</dbReference>
<feature type="domain" description="PAC" evidence="8">
    <location>
        <begin position="72"/>
        <end position="124"/>
    </location>
</feature>
<reference evidence="9" key="2">
    <citation type="submission" date="2020-09" db="EMBL/GenBank/DDBJ databases">
        <authorList>
            <person name="Sun Q."/>
            <person name="Zhou Y."/>
        </authorList>
    </citation>
    <scope>NUCLEOTIDE SEQUENCE</scope>
    <source>
        <strain evidence="9">CGMCC 1.15179</strain>
    </source>
</reference>
<dbReference type="PROSITE" id="PS50113">
    <property type="entry name" value="PAC"/>
    <property type="match status" value="1"/>
</dbReference>
<keyword evidence="3" id="KW-0067">ATP-binding</keyword>
<dbReference type="SUPFAM" id="SSF55785">
    <property type="entry name" value="PYP-like sensor domain (PAS domain)"/>
    <property type="match status" value="1"/>
</dbReference>
<dbReference type="AlphaFoldDB" id="A0A8J2YDG9"/>
<name>A0A8J2YDG9_9BACL</name>
<keyword evidence="1" id="KW-0547">Nucleotide-binding</keyword>
<dbReference type="PROSITE" id="PS00676">
    <property type="entry name" value="SIGMA54_INTERACT_2"/>
    <property type="match status" value="1"/>
</dbReference>
<dbReference type="SMART" id="SM00382">
    <property type="entry name" value="AAA"/>
    <property type="match status" value="1"/>
</dbReference>
<dbReference type="SMART" id="SM00091">
    <property type="entry name" value="PAS"/>
    <property type="match status" value="1"/>
</dbReference>
<evidence type="ECO:0000256" key="2">
    <source>
        <dbReference type="ARBA" id="ARBA00022797"/>
    </source>
</evidence>
<proteinExistence type="predicted"/>
<dbReference type="EMBL" id="BMHQ01000005">
    <property type="protein sequence ID" value="GGE17062.1"/>
    <property type="molecule type" value="Genomic_DNA"/>
</dbReference>
<evidence type="ECO:0000256" key="1">
    <source>
        <dbReference type="ARBA" id="ARBA00022741"/>
    </source>
</evidence>
<dbReference type="SUPFAM" id="SSF46689">
    <property type="entry name" value="Homeodomain-like"/>
    <property type="match status" value="1"/>
</dbReference>
<dbReference type="PANTHER" id="PTHR32071">
    <property type="entry name" value="TRANSCRIPTIONAL REGULATORY PROTEIN"/>
    <property type="match status" value="1"/>
</dbReference>
<feature type="coiled-coil region" evidence="5">
    <location>
        <begin position="115"/>
        <end position="142"/>
    </location>
</feature>
<dbReference type="Proteomes" id="UP000625210">
    <property type="component" value="Unassembled WGS sequence"/>
</dbReference>
<dbReference type="Pfam" id="PF25601">
    <property type="entry name" value="AAA_lid_14"/>
    <property type="match status" value="1"/>
</dbReference>
<feature type="domain" description="Sigma-54 factor interaction" evidence="6">
    <location>
        <begin position="149"/>
        <end position="378"/>
    </location>
</feature>
<sequence>MTKHHWDENEAILHSLQEDILVTDPSGTILKVSELTGSIYGLPSGELLGRTVYDLEREGIFHPCVTPLVVQKKGKVTLIQTTKNGKKLLITGIPVFDPEGELVRIVSYSHDVTELAEMQKYLDKMKDEMERVKSELEILRQQQVQVDGLIANSAKMKQVIGTALQVAEVDVNVLLLGESGVGKSSIAHWIHQKSPRHKGPFIEVNCGAIAESLFEAELFGYEAGSFTGASRKGKIGLVELADGGTLFLDEVGELTPAQQVKVLKLIQEKQFYRVGGTQARKVDFRLIAATNRNLEKAVAEGAFREDLYFRLNVVPVEVPPLRERKEDMIPLMRHFLSRFNEKYDRRRQLDEDVIHHLLIQEWKGNVRELVNLIERLVVTSSSEMITIDNLPSPYLRSSFRENGWQNQPLKAVLAQVEKEMLIQAKQRCRTTLEMAEVLGISQPSVVRKLKKYKIR</sequence>
<dbReference type="Gene3D" id="3.40.50.300">
    <property type="entry name" value="P-loop containing nucleotide triphosphate hydrolases"/>
    <property type="match status" value="1"/>
</dbReference>
<evidence type="ECO:0000259" key="6">
    <source>
        <dbReference type="PROSITE" id="PS50045"/>
    </source>
</evidence>
<dbReference type="Gene3D" id="3.30.450.20">
    <property type="entry name" value="PAS domain"/>
    <property type="match status" value="1"/>
</dbReference>
<dbReference type="Pfam" id="PF13426">
    <property type="entry name" value="PAS_9"/>
    <property type="match status" value="1"/>
</dbReference>
<evidence type="ECO:0000259" key="8">
    <source>
        <dbReference type="PROSITE" id="PS50113"/>
    </source>
</evidence>
<comment type="caution">
    <text evidence="9">The sequence shown here is derived from an EMBL/GenBank/DDBJ whole genome shotgun (WGS) entry which is preliminary data.</text>
</comment>
<dbReference type="SUPFAM" id="SSF52540">
    <property type="entry name" value="P-loop containing nucleoside triphosphate hydrolases"/>
    <property type="match status" value="1"/>
</dbReference>
<dbReference type="InterPro" id="IPR030828">
    <property type="entry name" value="HTH_TyrR"/>
</dbReference>
<keyword evidence="5" id="KW-0175">Coiled coil</keyword>
<feature type="domain" description="PAS" evidence="7">
    <location>
        <begin position="12"/>
        <end position="55"/>
    </location>
</feature>
<dbReference type="InterPro" id="IPR035965">
    <property type="entry name" value="PAS-like_dom_sf"/>
</dbReference>
<evidence type="ECO:0000256" key="3">
    <source>
        <dbReference type="ARBA" id="ARBA00022840"/>
    </source>
</evidence>
<dbReference type="InterPro" id="IPR000014">
    <property type="entry name" value="PAS"/>
</dbReference>
<dbReference type="PANTHER" id="PTHR32071:SF57">
    <property type="entry name" value="C4-DICARBOXYLATE TRANSPORT TRANSCRIPTIONAL REGULATORY PROTEIN DCTD"/>
    <property type="match status" value="1"/>
</dbReference>
<dbReference type="InterPro" id="IPR058031">
    <property type="entry name" value="AAA_lid_NorR"/>
</dbReference>
<dbReference type="Pfam" id="PF18024">
    <property type="entry name" value="HTH_50"/>
    <property type="match status" value="1"/>
</dbReference>
<evidence type="ECO:0000259" key="7">
    <source>
        <dbReference type="PROSITE" id="PS50112"/>
    </source>
</evidence>
<reference evidence="9" key="1">
    <citation type="journal article" date="2014" name="Int. J. Syst. Evol. Microbiol.">
        <title>Complete genome sequence of Corynebacterium casei LMG S-19264T (=DSM 44701T), isolated from a smear-ripened cheese.</title>
        <authorList>
            <consortium name="US DOE Joint Genome Institute (JGI-PGF)"/>
            <person name="Walter F."/>
            <person name="Albersmeier A."/>
            <person name="Kalinowski J."/>
            <person name="Ruckert C."/>
        </authorList>
    </citation>
    <scope>NUCLEOTIDE SEQUENCE</scope>
    <source>
        <strain evidence="9">CGMCC 1.15179</strain>
    </source>
</reference>
<dbReference type="GO" id="GO:0006355">
    <property type="term" value="P:regulation of DNA-templated transcription"/>
    <property type="evidence" value="ECO:0007669"/>
    <property type="project" value="InterPro"/>
</dbReference>
<dbReference type="InterPro" id="IPR027417">
    <property type="entry name" value="P-loop_NTPase"/>
</dbReference>
<dbReference type="InterPro" id="IPR000700">
    <property type="entry name" value="PAS-assoc_C"/>
</dbReference>
<evidence type="ECO:0000313" key="10">
    <source>
        <dbReference type="Proteomes" id="UP000625210"/>
    </source>
</evidence>